<evidence type="ECO:0000313" key="2">
    <source>
        <dbReference type="Proteomes" id="UP000597762"/>
    </source>
</evidence>
<comment type="caution">
    <text evidence="1">The sequence shown here is derived from an EMBL/GenBank/DDBJ whole genome shotgun (WGS) entry which is preliminary data.</text>
</comment>
<dbReference type="EMBL" id="CAHIKZ030000787">
    <property type="protein sequence ID" value="CAE1238721.1"/>
    <property type="molecule type" value="Genomic_DNA"/>
</dbReference>
<name>A0A812BTJ5_ACAPH</name>
<accession>A0A812BTJ5</accession>
<protein>
    <submittedName>
        <fullName evidence="1">Uncharacterized protein</fullName>
    </submittedName>
</protein>
<keyword evidence="2" id="KW-1185">Reference proteome</keyword>
<reference evidence="1" key="1">
    <citation type="submission" date="2021-01" db="EMBL/GenBank/DDBJ databases">
        <authorList>
            <person name="Li R."/>
            <person name="Bekaert M."/>
        </authorList>
    </citation>
    <scope>NUCLEOTIDE SEQUENCE</scope>
    <source>
        <strain evidence="1">Farmed</strain>
    </source>
</reference>
<dbReference type="AlphaFoldDB" id="A0A812BTJ5"/>
<evidence type="ECO:0000313" key="1">
    <source>
        <dbReference type="EMBL" id="CAE1238721.1"/>
    </source>
</evidence>
<sequence>MQINPFLPINQSHSSVIFVKTISHGSYYPIDIIRFISINLFHSVHILHIISSFSSSFDISLQDSYLWILFILLESFNPSPSIHICGFFSFYLNHSIHLPRFISVDSFHSTRIIQSISLDSYLWILFILLESFNPSPSIHICGFFSFYSNHSIHLLDSYLWILFILLESFNPSPRFISVDSFHSTRIIQSISFDSYLWILFILLESFNPSPRFISVDSFHHLIHLPDSFNPSP</sequence>
<dbReference type="Proteomes" id="UP000597762">
    <property type="component" value="Unassembled WGS sequence"/>
</dbReference>
<gene>
    <name evidence="1" type="ORF">SPHA_21436</name>
</gene>
<organism evidence="1 2">
    <name type="scientific">Acanthosepion pharaonis</name>
    <name type="common">Pharaoh cuttlefish</name>
    <name type="synonym">Sepia pharaonis</name>
    <dbReference type="NCBI Taxonomy" id="158019"/>
    <lineage>
        <taxon>Eukaryota</taxon>
        <taxon>Metazoa</taxon>
        <taxon>Spiralia</taxon>
        <taxon>Lophotrochozoa</taxon>
        <taxon>Mollusca</taxon>
        <taxon>Cephalopoda</taxon>
        <taxon>Coleoidea</taxon>
        <taxon>Decapodiformes</taxon>
        <taxon>Sepiida</taxon>
        <taxon>Sepiina</taxon>
        <taxon>Sepiidae</taxon>
        <taxon>Acanthosepion</taxon>
    </lineage>
</organism>
<proteinExistence type="predicted"/>